<evidence type="ECO:0000313" key="3">
    <source>
        <dbReference type="Proteomes" id="UP001283361"/>
    </source>
</evidence>
<reference evidence="2" key="1">
    <citation type="journal article" date="2023" name="G3 (Bethesda)">
        <title>A reference genome for the long-term kleptoplast-retaining sea slug Elysia crispata morphotype clarki.</title>
        <authorList>
            <person name="Eastman K.E."/>
            <person name="Pendleton A.L."/>
            <person name="Shaikh M.A."/>
            <person name="Suttiyut T."/>
            <person name="Ogas R."/>
            <person name="Tomko P."/>
            <person name="Gavelis G."/>
            <person name="Widhalm J.R."/>
            <person name="Wisecaver J.H."/>
        </authorList>
    </citation>
    <scope>NUCLEOTIDE SEQUENCE</scope>
    <source>
        <strain evidence="2">ECLA1</strain>
    </source>
</reference>
<feature type="region of interest" description="Disordered" evidence="1">
    <location>
        <begin position="1"/>
        <end position="30"/>
    </location>
</feature>
<dbReference type="EMBL" id="JAWDGP010006345">
    <property type="protein sequence ID" value="KAK3742639.1"/>
    <property type="molecule type" value="Genomic_DNA"/>
</dbReference>
<evidence type="ECO:0000313" key="2">
    <source>
        <dbReference type="EMBL" id="KAK3742639.1"/>
    </source>
</evidence>
<comment type="caution">
    <text evidence="2">The sequence shown here is derived from an EMBL/GenBank/DDBJ whole genome shotgun (WGS) entry which is preliminary data.</text>
</comment>
<feature type="compositionally biased region" description="Basic and acidic residues" evidence="1">
    <location>
        <begin position="47"/>
        <end position="57"/>
    </location>
</feature>
<proteinExistence type="predicted"/>
<name>A0AAE0YF54_9GAST</name>
<protein>
    <submittedName>
        <fullName evidence="2">Uncharacterized protein</fullName>
    </submittedName>
</protein>
<accession>A0AAE0YF54</accession>
<feature type="region of interest" description="Disordered" evidence="1">
    <location>
        <begin position="44"/>
        <end position="67"/>
    </location>
</feature>
<organism evidence="2 3">
    <name type="scientific">Elysia crispata</name>
    <name type="common">lettuce slug</name>
    <dbReference type="NCBI Taxonomy" id="231223"/>
    <lineage>
        <taxon>Eukaryota</taxon>
        <taxon>Metazoa</taxon>
        <taxon>Spiralia</taxon>
        <taxon>Lophotrochozoa</taxon>
        <taxon>Mollusca</taxon>
        <taxon>Gastropoda</taxon>
        <taxon>Heterobranchia</taxon>
        <taxon>Euthyneura</taxon>
        <taxon>Panpulmonata</taxon>
        <taxon>Sacoglossa</taxon>
        <taxon>Placobranchoidea</taxon>
        <taxon>Plakobranchidae</taxon>
        <taxon>Elysia</taxon>
    </lineage>
</organism>
<dbReference type="Proteomes" id="UP001283361">
    <property type="component" value="Unassembled WGS sequence"/>
</dbReference>
<dbReference type="AlphaFoldDB" id="A0AAE0YF54"/>
<keyword evidence="3" id="KW-1185">Reference proteome</keyword>
<gene>
    <name evidence="2" type="ORF">RRG08_025586</name>
</gene>
<sequence length="111" mass="11964">MRERACETPGSETPSGEKRPNSGGHFRCGMPGSLDAALARANLSSEGHQELTKRAKTEMVTGGSRAREATQVAFDDMNVTSWADELSPAPQVIGHSMRVSSFRPFVLTTEV</sequence>
<evidence type="ECO:0000256" key="1">
    <source>
        <dbReference type="SAM" id="MobiDB-lite"/>
    </source>
</evidence>